<gene>
    <name evidence="2" type="ORF">RJT34_24159</name>
</gene>
<evidence type="ECO:0000256" key="1">
    <source>
        <dbReference type="SAM" id="MobiDB-lite"/>
    </source>
</evidence>
<feature type="region of interest" description="Disordered" evidence="1">
    <location>
        <begin position="1"/>
        <end position="39"/>
    </location>
</feature>
<name>A0AAN9IJ06_CLITE</name>
<dbReference type="AlphaFoldDB" id="A0AAN9IJ06"/>
<proteinExistence type="predicted"/>
<organism evidence="2 3">
    <name type="scientific">Clitoria ternatea</name>
    <name type="common">Butterfly pea</name>
    <dbReference type="NCBI Taxonomy" id="43366"/>
    <lineage>
        <taxon>Eukaryota</taxon>
        <taxon>Viridiplantae</taxon>
        <taxon>Streptophyta</taxon>
        <taxon>Embryophyta</taxon>
        <taxon>Tracheophyta</taxon>
        <taxon>Spermatophyta</taxon>
        <taxon>Magnoliopsida</taxon>
        <taxon>eudicotyledons</taxon>
        <taxon>Gunneridae</taxon>
        <taxon>Pentapetalae</taxon>
        <taxon>rosids</taxon>
        <taxon>fabids</taxon>
        <taxon>Fabales</taxon>
        <taxon>Fabaceae</taxon>
        <taxon>Papilionoideae</taxon>
        <taxon>50 kb inversion clade</taxon>
        <taxon>NPAAA clade</taxon>
        <taxon>indigoferoid/millettioid clade</taxon>
        <taxon>Phaseoleae</taxon>
        <taxon>Clitoria</taxon>
    </lineage>
</organism>
<evidence type="ECO:0000313" key="3">
    <source>
        <dbReference type="Proteomes" id="UP001359559"/>
    </source>
</evidence>
<dbReference type="Proteomes" id="UP001359559">
    <property type="component" value="Unassembled WGS sequence"/>
</dbReference>
<accession>A0AAN9IJ06</accession>
<comment type="caution">
    <text evidence="2">The sequence shown here is derived from an EMBL/GenBank/DDBJ whole genome shotgun (WGS) entry which is preliminary data.</text>
</comment>
<evidence type="ECO:0000313" key="2">
    <source>
        <dbReference type="EMBL" id="KAK7279115.1"/>
    </source>
</evidence>
<keyword evidence="3" id="KW-1185">Reference proteome</keyword>
<dbReference type="EMBL" id="JAYKXN010000006">
    <property type="protein sequence ID" value="KAK7279115.1"/>
    <property type="molecule type" value="Genomic_DNA"/>
</dbReference>
<protein>
    <submittedName>
        <fullName evidence="2">Uncharacterized protein</fullName>
    </submittedName>
</protein>
<sequence>MKMRGGMNVNGVRSTNVPPNVVKNLPMVASTGNKKAKIETKKKVEGEDLRKEMMHQGAKDGVVMGLKWKKHMPWFRGD</sequence>
<reference evidence="2 3" key="1">
    <citation type="submission" date="2024-01" db="EMBL/GenBank/DDBJ databases">
        <title>The genomes of 5 underutilized Papilionoideae crops provide insights into root nodulation and disease resistance.</title>
        <authorList>
            <person name="Yuan L."/>
        </authorList>
    </citation>
    <scope>NUCLEOTIDE SEQUENCE [LARGE SCALE GENOMIC DNA]</scope>
    <source>
        <strain evidence="2">LY-2023</strain>
        <tissue evidence="2">Leaf</tissue>
    </source>
</reference>